<evidence type="ECO:0000313" key="1">
    <source>
        <dbReference type="EMBL" id="AZR59180.1"/>
    </source>
</evidence>
<evidence type="ECO:0000313" key="3">
    <source>
        <dbReference type="Proteomes" id="UP000282435"/>
    </source>
</evidence>
<gene>
    <name evidence="1" type="ORF">ELB75_03530</name>
    <name evidence="2" type="ORF">ELB75_03670</name>
</gene>
<dbReference type="AlphaFoldDB" id="A0A3S9SI59"/>
<protein>
    <submittedName>
        <fullName evidence="1">Uncharacterized protein</fullName>
    </submittedName>
</protein>
<dbReference type="OrthoDB" id="9810009at2"/>
<organism evidence="1 3">
    <name type="scientific">Eikenella corrodens</name>
    <dbReference type="NCBI Taxonomy" id="539"/>
    <lineage>
        <taxon>Bacteria</taxon>
        <taxon>Pseudomonadati</taxon>
        <taxon>Pseudomonadota</taxon>
        <taxon>Betaproteobacteria</taxon>
        <taxon>Neisseriales</taxon>
        <taxon>Neisseriaceae</taxon>
        <taxon>Eikenella</taxon>
    </lineage>
</organism>
<sequence length="59" mass="6770">MHGQTVYQRPPPSRVPAYCHFEGDTVYIRWDENGDVVFLPSEPIGRDVMPLPANWREAA</sequence>
<dbReference type="RefSeq" id="WP_126982736.1">
    <property type="nucleotide sequence ID" value="NZ_CP034670.1"/>
</dbReference>
<accession>A0A3S9SI59</accession>
<name>A0A3S9SI59_EIKCO</name>
<dbReference type="EMBL" id="CP034670">
    <property type="protein sequence ID" value="AZR59180.1"/>
    <property type="molecule type" value="Genomic_DNA"/>
</dbReference>
<dbReference type="EMBL" id="CP034670">
    <property type="protein sequence ID" value="AZR59203.1"/>
    <property type="molecule type" value="Genomic_DNA"/>
</dbReference>
<dbReference type="Proteomes" id="UP000282435">
    <property type="component" value="Chromosome"/>
</dbReference>
<reference evidence="1 3" key="1">
    <citation type="submission" date="2018-12" db="EMBL/GenBank/DDBJ databases">
        <title>Genome sequencing of Eikenella corrodens KCOM 3110 (= JS217).</title>
        <authorList>
            <person name="Koo J.-K."/>
            <person name="Park S.-N."/>
            <person name="Lim Y.K."/>
        </authorList>
    </citation>
    <scope>NUCLEOTIDE SEQUENCE [LARGE SCALE GENOMIC DNA]</scope>
    <source>
        <strain evidence="1 3">KCOM 3110</strain>
    </source>
</reference>
<proteinExistence type="predicted"/>
<evidence type="ECO:0000313" key="2">
    <source>
        <dbReference type="EMBL" id="AZR59203.1"/>
    </source>
</evidence>